<accession>A0AAD1XCU2</accession>
<dbReference type="Pfam" id="PF23580">
    <property type="entry name" value="Znf_XAF1_N"/>
    <property type="match status" value="1"/>
</dbReference>
<evidence type="ECO:0000256" key="1">
    <source>
        <dbReference type="SAM" id="MobiDB-lite"/>
    </source>
</evidence>
<comment type="caution">
    <text evidence="2">The sequence shown here is derived from an EMBL/GenBank/DDBJ whole genome shotgun (WGS) entry which is preliminary data.</text>
</comment>
<evidence type="ECO:0000313" key="2">
    <source>
        <dbReference type="EMBL" id="CAI2367108.1"/>
    </source>
</evidence>
<feature type="compositionally biased region" description="Basic and acidic residues" evidence="1">
    <location>
        <begin position="158"/>
        <end position="169"/>
    </location>
</feature>
<feature type="compositionally biased region" description="Basic residues" evidence="1">
    <location>
        <begin position="285"/>
        <end position="294"/>
    </location>
</feature>
<feature type="compositionally biased region" description="Pro residues" evidence="1">
    <location>
        <begin position="369"/>
        <end position="404"/>
    </location>
</feature>
<dbReference type="Gene3D" id="3.30.40.10">
    <property type="entry name" value="Zinc/RING finger domain, C3HC4 (zinc finger)"/>
    <property type="match status" value="1"/>
</dbReference>
<dbReference type="GO" id="GO:0005739">
    <property type="term" value="C:mitochondrion"/>
    <property type="evidence" value="ECO:0007669"/>
    <property type="project" value="TreeGrafter"/>
</dbReference>
<dbReference type="Proteomes" id="UP001295684">
    <property type="component" value="Unassembled WGS sequence"/>
</dbReference>
<gene>
    <name evidence="2" type="ORF">ECRASSUSDP1_LOCUS8385</name>
</gene>
<evidence type="ECO:0000313" key="3">
    <source>
        <dbReference type="Proteomes" id="UP001295684"/>
    </source>
</evidence>
<feature type="region of interest" description="Disordered" evidence="1">
    <location>
        <begin position="158"/>
        <end position="411"/>
    </location>
</feature>
<keyword evidence="3" id="KW-1185">Reference proteome</keyword>
<dbReference type="InterPro" id="IPR003903">
    <property type="entry name" value="UIM_dom"/>
</dbReference>
<dbReference type="PANTHER" id="PTHR16295">
    <property type="entry name" value="TRAF-TYPE ZINC FINGER PROTEIN-RELATED"/>
    <property type="match status" value="1"/>
</dbReference>
<name>A0AAD1XCU2_EUPCR</name>
<feature type="compositionally biased region" description="Basic and acidic residues" evidence="1">
    <location>
        <begin position="336"/>
        <end position="348"/>
    </location>
</feature>
<dbReference type="EMBL" id="CAMPGE010008202">
    <property type="protein sequence ID" value="CAI2367108.1"/>
    <property type="molecule type" value="Genomic_DNA"/>
</dbReference>
<organism evidence="2 3">
    <name type="scientific">Euplotes crassus</name>
    <dbReference type="NCBI Taxonomy" id="5936"/>
    <lineage>
        <taxon>Eukaryota</taxon>
        <taxon>Sar</taxon>
        <taxon>Alveolata</taxon>
        <taxon>Ciliophora</taxon>
        <taxon>Intramacronucleata</taxon>
        <taxon>Spirotrichea</taxon>
        <taxon>Hypotrichia</taxon>
        <taxon>Euplotida</taxon>
        <taxon>Euplotidae</taxon>
        <taxon>Moneuplotes</taxon>
    </lineage>
</organism>
<dbReference type="InterPro" id="IPR051986">
    <property type="entry name" value="Innate_Immune_Apopt_Reg"/>
</dbReference>
<feature type="compositionally biased region" description="Basic and acidic residues" evidence="1">
    <location>
        <begin position="274"/>
        <end position="284"/>
    </location>
</feature>
<dbReference type="PANTHER" id="PTHR16295:SF10">
    <property type="entry name" value="EXPRESSED PROTEIN"/>
    <property type="match status" value="1"/>
</dbReference>
<dbReference type="AlphaFoldDB" id="A0AAD1XCU2"/>
<feature type="compositionally biased region" description="Basic and acidic residues" evidence="1">
    <location>
        <begin position="209"/>
        <end position="242"/>
    </location>
</feature>
<dbReference type="PROSITE" id="PS50330">
    <property type="entry name" value="UIM"/>
    <property type="match status" value="1"/>
</dbReference>
<proteinExistence type="predicted"/>
<protein>
    <submittedName>
        <fullName evidence="2">Uncharacterized protein</fullName>
    </submittedName>
</protein>
<reference evidence="2" key="1">
    <citation type="submission" date="2023-07" db="EMBL/GenBank/DDBJ databases">
        <authorList>
            <consortium name="AG Swart"/>
            <person name="Singh M."/>
            <person name="Singh A."/>
            <person name="Seah K."/>
            <person name="Emmerich C."/>
        </authorList>
    </citation>
    <scope>NUCLEOTIDE SEQUENCE</scope>
    <source>
        <strain evidence="2">DP1</strain>
    </source>
</reference>
<sequence>MNETDSQVETKICSNCETAIEKSKFMLHEAYCFRNMYKCKCGEVVLKAEKEEHEEEKHQEIQCKFCSFKAMKHEFGDHEENCDKKPKLCQFCENMIDHNDYLQHINRCGSRSRKCEFCQRNVMMRNQKYHEQEECAKFIREEYEKEEKERIKALEEEEARKDRVKELQRQRRAKKNIPDSSKKSEALRKNEEAKRNLRQKPAPKNAGPPKRDLPSYYKGKEKAGPPKRDLPSYYKDKEKASKPEGVAGRTRAKKSEVAESYYKPSTRSKRTTAAKKEDHKEISKRSKPTHSYKKPRVEERAPRDFPVDSPMVDSDVMNEIPPELLNQIYSEDLDEQAVKDYQAKEYKAPEAPPAAERLVDGGMDVDYGRPPPRRASPPPRRASPPPRRASPPPPDMSSHMPPPASLGNDNEELQKAIAASLEDNNLRQFPMSDDFDSTMNDPEMLEAIARSMQDN</sequence>
<feature type="compositionally biased region" description="Basic and acidic residues" evidence="1">
    <location>
        <begin position="295"/>
        <end position="306"/>
    </location>
</feature>
<feature type="compositionally biased region" description="Basic and acidic residues" evidence="1">
    <location>
        <begin position="176"/>
        <end position="195"/>
    </location>
</feature>
<dbReference type="InterPro" id="IPR013083">
    <property type="entry name" value="Znf_RING/FYVE/PHD"/>
</dbReference>